<protein>
    <submittedName>
        <fullName evidence="1">Uncharacterized protein</fullName>
    </submittedName>
</protein>
<proteinExistence type="predicted"/>
<dbReference type="AlphaFoldDB" id="A0AAD5WHT7"/>
<evidence type="ECO:0000313" key="1">
    <source>
        <dbReference type="EMBL" id="KAJ1370792.1"/>
    </source>
</evidence>
<comment type="caution">
    <text evidence="1">The sequence shown here is derived from an EMBL/GenBank/DDBJ whole genome shotgun (WGS) entry which is preliminary data.</text>
</comment>
<name>A0AAD5WHT7_PARTN</name>
<dbReference type="Proteomes" id="UP001196413">
    <property type="component" value="Unassembled WGS sequence"/>
</dbReference>
<organism evidence="1 2">
    <name type="scientific">Parelaphostrongylus tenuis</name>
    <name type="common">Meningeal worm</name>
    <dbReference type="NCBI Taxonomy" id="148309"/>
    <lineage>
        <taxon>Eukaryota</taxon>
        <taxon>Metazoa</taxon>
        <taxon>Ecdysozoa</taxon>
        <taxon>Nematoda</taxon>
        <taxon>Chromadorea</taxon>
        <taxon>Rhabditida</taxon>
        <taxon>Rhabditina</taxon>
        <taxon>Rhabditomorpha</taxon>
        <taxon>Strongyloidea</taxon>
        <taxon>Metastrongylidae</taxon>
        <taxon>Parelaphostrongylus</taxon>
    </lineage>
</organism>
<accession>A0AAD5WHT7</accession>
<sequence>MTKKRTSRDTSLTINSLTDKLYKAAKCFVDHSERTDINLSSFVAQGAYPKRPISIRFPFISLL</sequence>
<keyword evidence="2" id="KW-1185">Reference proteome</keyword>
<dbReference type="EMBL" id="JAHQIW010006861">
    <property type="protein sequence ID" value="KAJ1370792.1"/>
    <property type="molecule type" value="Genomic_DNA"/>
</dbReference>
<evidence type="ECO:0000313" key="2">
    <source>
        <dbReference type="Proteomes" id="UP001196413"/>
    </source>
</evidence>
<gene>
    <name evidence="1" type="ORF">KIN20_032595</name>
</gene>
<reference evidence="1" key="1">
    <citation type="submission" date="2021-06" db="EMBL/GenBank/DDBJ databases">
        <title>Parelaphostrongylus tenuis whole genome reference sequence.</title>
        <authorList>
            <person name="Garwood T.J."/>
            <person name="Larsen P.A."/>
            <person name="Fountain-Jones N.M."/>
            <person name="Garbe J.R."/>
            <person name="Macchietto M.G."/>
            <person name="Kania S.A."/>
            <person name="Gerhold R.W."/>
            <person name="Richards J.E."/>
            <person name="Wolf T.M."/>
        </authorList>
    </citation>
    <scope>NUCLEOTIDE SEQUENCE</scope>
    <source>
        <strain evidence="1">MNPRO001-30</strain>
        <tissue evidence="1">Meninges</tissue>
    </source>
</reference>